<sequence length="85" mass="9610">MAKYNERGTRLEQVAHMFKQTVGVIAVNNFCIQKAQDQHITQACELRQASVHVFEDQRRKPVARVLDHGCRLIGAYAVRFGKGLG</sequence>
<dbReference type="AlphaFoldDB" id="A0A0J6IED0"/>
<name>A0A0J6IED0_9PSED</name>
<reference evidence="1 2" key="1">
    <citation type="submission" date="2015-02" db="EMBL/GenBank/DDBJ databases">
        <title>Pseudomonas helleri sp. nov. and Pseudomonas weihenstephanensis sp. nov., isolated from raw cows milk.</title>
        <authorList>
            <person name="von Neubeck M."/>
            <person name="Huptas C."/>
            <person name="Wenning M."/>
            <person name="Scherer S."/>
        </authorList>
    </citation>
    <scope>NUCLEOTIDE SEQUENCE [LARGE SCALE GENOMIC DNA]</scope>
    <source>
        <strain evidence="1 2">DSM 29166</strain>
    </source>
</reference>
<protein>
    <submittedName>
        <fullName evidence="1">Uncharacterized protein</fullName>
    </submittedName>
</protein>
<gene>
    <name evidence="1" type="ORF">TU86_15925</name>
</gene>
<proteinExistence type="predicted"/>
<evidence type="ECO:0000313" key="2">
    <source>
        <dbReference type="Proteomes" id="UP000036325"/>
    </source>
</evidence>
<comment type="caution">
    <text evidence="1">The sequence shown here is derived from an EMBL/GenBank/DDBJ whole genome shotgun (WGS) entry which is preliminary data.</text>
</comment>
<evidence type="ECO:0000313" key="1">
    <source>
        <dbReference type="EMBL" id="KMN12955.1"/>
    </source>
</evidence>
<accession>A0A0J6IED0</accession>
<dbReference type="EMBL" id="JYLF01000006">
    <property type="protein sequence ID" value="KMN12955.1"/>
    <property type="molecule type" value="Genomic_DNA"/>
</dbReference>
<dbReference type="Proteomes" id="UP000036325">
    <property type="component" value="Unassembled WGS sequence"/>
</dbReference>
<organism evidence="1 2">
    <name type="scientific">Pseudomonas weihenstephanensis</name>
    <dbReference type="NCBI Taxonomy" id="1608994"/>
    <lineage>
        <taxon>Bacteria</taxon>
        <taxon>Pseudomonadati</taxon>
        <taxon>Pseudomonadota</taxon>
        <taxon>Gammaproteobacteria</taxon>
        <taxon>Pseudomonadales</taxon>
        <taxon>Pseudomonadaceae</taxon>
        <taxon>Pseudomonas</taxon>
    </lineage>
</organism>